<dbReference type="SUPFAM" id="SSF46785">
    <property type="entry name" value="Winged helix' DNA-binding domain"/>
    <property type="match status" value="1"/>
</dbReference>
<gene>
    <name evidence="2" type="ORF">D7D94_09765</name>
</gene>
<organism evidence="2 3">
    <name type="scientific">Microbacterium oryzae</name>
    <dbReference type="NCBI Taxonomy" id="743009"/>
    <lineage>
        <taxon>Bacteria</taxon>
        <taxon>Bacillati</taxon>
        <taxon>Actinomycetota</taxon>
        <taxon>Actinomycetes</taxon>
        <taxon>Micrococcales</taxon>
        <taxon>Microbacteriaceae</taxon>
        <taxon>Microbacterium</taxon>
    </lineage>
</organism>
<protein>
    <submittedName>
        <fullName evidence="2">Uncharacterized protein</fullName>
    </submittedName>
</protein>
<keyword evidence="3" id="KW-1185">Reference proteome</keyword>
<reference evidence="2 3" key="1">
    <citation type="submission" date="2018-09" db="EMBL/GenBank/DDBJ databases">
        <title>Whole genome sequencing of Microbacterium oryzae strain MB-10T.</title>
        <authorList>
            <person name="Das S.K."/>
        </authorList>
    </citation>
    <scope>NUCLEOTIDE SEQUENCE [LARGE SCALE GENOMIC DNA]</scope>
    <source>
        <strain evidence="2 3">MB-10</strain>
    </source>
</reference>
<dbReference type="InterPro" id="IPR036390">
    <property type="entry name" value="WH_DNA-bd_sf"/>
</dbReference>
<dbReference type="Proteomes" id="UP000422989">
    <property type="component" value="Chromosome"/>
</dbReference>
<dbReference type="OrthoDB" id="3697068at2"/>
<proteinExistence type="predicted"/>
<dbReference type="RefSeq" id="WP_156242424.1">
    <property type="nucleotide sequence ID" value="NZ_BAAAZL010000004.1"/>
</dbReference>
<feature type="compositionally biased region" description="Basic and acidic residues" evidence="1">
    <location>
        <begin position="150"/>
        <end position="166"/>
    </location>
</feature>
<evidence type="ECO:0000256" key="1">
    <source>
        <dbReference type="SAM" id="MobiDB-lite"/>
    </source>
</evidence>
<dbReference type="AlphaFoldDB" id="A0A6I6E576"/>
<name>A0A6I6E576_9MICO</name>
<evidence type="ECO:0000313" key="2">
    <source>
        <dbReference type="EMBL" id="QGU27917.1"/>
    </source>
</evidence>
<accession>A0A6I6E576</accession>
<dbReference type="KEGG" id="moj:D7D94_09765"/>
<evidence type="ECO:0000313" key="3">
    <source>
        <dbReference type="Proteomes" id="UP000422989"/>
    </source>
</evidence>
<feature type="region of interest" description="Disordered" evidence="1">
    <location>
        <begin position="133"/>
        <end position="201"/>
    </location>
</feature>
<dbReference type="Gene3D" id="1.10.10.10">
    <property type="entry name" value="Winged helix-like DNA-binding domain superfamily/Winged helix DNA-binding domain"/>
    <property type="match status" value="1"/>
</dbReference>
<dbReference type="InterPro" id="IPR036388">
    <property type="entry name" value="WH-like_DNA-bd_sf"/>
</dbReference>
<dbReference type="EMBL" id="CP032550">
    <property type="protein sequence ID" value="QGU27917.1"/>
    <property type="molecule type" value="Genomic_DNA"/>
</dbReference>
<sequence>MTTTDDTTPRPLRFWLKAAAGRLADELDAALRSEALDRREWRLLKSLARADSAALQERLADRPHRLERLTHRGWVAQAEDGWHLTDDGRAGLERVSARSAAIRDRVSAAVSPDDLAVTTASLEAIARELGWEEGQHHRRDHRRGHRRGHREGPRPHGQHHPHEQGHPHLRSHGHPHTPDHGHEHGHHHDHPCAPRGRTLEG</sequence>
<feature type="compositionally biased region" description="Basic residues" evidence="1">
    <location>
        <begin position="136"/>
        <end position="149"/>
    </location>
</feature>